<feature type="transmembrane region" description="Helical" evidence="8">
    <location>
        <begin position="16"/>
        <end position="35"/>
    </location>
</feature>
<evidence type="ECO:0000256" key="4">
    <source>
        <dbReference type="ARBA" id="ARBA00022989"/>
    </source>
</evidence>
<feature type="transmembrane region" description="Helical" evidence="8">
    <location>
        <begin position="162"/>
        <end position="183"/>
    </location>
</feature>
<reference evidence="9" key="1">
    <citation type="submission" date="2014-08" db="EMBL/GenBank/DDBJ databases">
        <authorList>
            <person name="Sharma Rahul"/>
            <person name="Thines Marco"/>
        </authorList>
    </citation>
    <scope>NUCLEOTIDE SEQUENCE</scope>
</reference>
<feature type="compositionally biased region" description="Low complexity" evidence="7">
    <location>
        <begin position="584"/>
        <end position="594"/>
    </location>
</feature>
<evidence type="ECO:0000313" key="9">
    <source>
        <dbReference type="EMBL" id="CED83777.1"/>
    </source>
</evidence>
<accession>A0A0F7SNV2</accession>
<sequence>MFAKAAQKLGVPEEQIGFVFCLIAAFPLASVYNRLPLGSVRHSYSIAVAAFFLIAVLKLWSGFFQLVFSIIGTYLIVIFNRTNRMPWLVFAFVMVHLTINHILRTIIDPSLNLMGITGAQMVLVMKLSSFAWNIHDGRRSLSELDAAQAATRLTKVPGLWSFLGYALFFPSVLIGPSFDFALYDSHVNKKLSTESNNNQPSTSSTSARSVQTASVTMSSIKQPDIRGDDDVSGSVARTKSPSGRKRVAYVHLAVGLGFLGAYALLGSKASYQNTLRPEWQSYSWHFKFLYVQAAGFIARLKYYGVWELSDGAMILCGFGFNGYDPKTGRTKWNKVRNIDIIRIETAENYKVLFDSWNMRTSIWLRESVYKRINSHGKKPGFKTTLATFTTSAFWHGTQPGYYMTFFHGGLLTSLGKLFRRNVRPLLLPPGTPASGHGPMPSSSIPPALRVVLKRAYDLLGWVAVQATLNYIVSSFMLLRLAESIQFYRATAWYGDILIVGSFLFFKLGGGKFLKRTFGGPPSDSIKTPTKTKSVLVVHQNGQPNPSIVISPPPSIVDTNSSGTRYGSIPFSLGETSDFTDLSAPSSPGEESGPEWAWEHNVGGKGKTIASERTTDETSEL</sequence>
<dbReference type="GO" id="GO:0016020">
    <property type="term" value="C:membrane"/>
    <property type="evidence" value="ECO:0007669"/>
    <property type="project" value="UniProtKB-SubCell"/>
</dbReference>
<feature type="region of interest" description="Disordered" evidence="7">
    <location>
        <begin position="191"/>
        <end position="239"/>
    </location>
</feature>
<evidence type="ECO:0000256" key="7">
    <source>
        <dbReference type="SAM" id="MobiDB-lite"/>
    </source>
</evidence>
<dbReference type="AlphaFoldDB" id="A0A0F7SNV2"/>
<organism evidence="9">
    <name type="scientific">Phaffia rhodozyma</name>
    <name type="common">Yeast</name>
    <name type="synonym">Xanthophyllomyces dendrorhous</name>
    <dbReference type="NCBI Taxonomy" id="264483"/>
    <lineage>
        <taxon>Eukaryota</taxon>
        <taxon>Fungi</taxon>
        <taxon>Dikarya</taxon>
        <taxon>Basidiomycota</taxon>
        <taxon>Agaricomycotina</taxon>
        <taxon>Tremellomycetes</taxon>
        <taxon>Cystofilobasidiales</taxon>
        <taxon>Mrakiaceae</taxon>
        <taxon>Phaffia</taxon>
    </lineage>
</organism>
<dbReference type="PANTHER" id="PTHR13906:SF4">
    <property type="entry name" value="LYSOPHOSPHOLIPID ACYLTRANSFERASE 6"/>
    <property type="match status" value="1"/>
</dbReference>
<dbReference type="Pfam" id="PF03062">
    <property type="entry name" value="MBOAT"/>
    <property type="match status" value="1"/>
</dbReference>
<keyword evidence="3 8" id="KW-0812">Transmembrane</keyword>
<evidence type="ECO:0000256" key="1">
    <source>
        <dbReference type="ARBA" id="ARBA00004141"/>
    </source>
</evidence>
<feature type="transmembrane region" description="Helical" evidence="8">
    <location>
        <begin position="110"/>
        <end position="132"/>
    </location>
</feature>
<feature type="compositionally biased region" description="Low complexity" evidence="7">
    <location>
        <begin position="193"/>
        <end position="206"/>
    </location>
</feature>
<feature type="transmembrane region" description="Helical" evidence="8">
    <location>
        <begin position="486"/>
        <end position="505"/>
    </location>
</feature>
<feature type="transmembrane region" description="Helical" evidence="8">
    <location>
        <begin position="85"/>
        <end position="103"/>
    </location>
</feature>
<comment type="subcellular location">
    <subcellularLocation>
        <location evidence="1">Membrane</location>
        <topology evidence="1">Multi-pass membrane protein</topology>
    </subcellularLocation>
</comment>
<evidence type="ECO:0000256" key="3">
    <source>
        <dbReference type="ARBA" id="ARBA00022692"/>
    </source>
</evidence>
<evidence type="ECO:0000256" key="5">
    <source>
        <dbReference type="ARBA" id="ARBA00023136"/>
    </source>
</evidence>
<evidence type="ECO:0000256" key="2">
    <source>
        <dbReference type="ARBA" id="ARBA00022679"/>
    </source>
</evidence>
<dbReference type="GO" id="GO:0047184">
    <property type="term" value="F:1-acylglycerophosphocholine O-acyltransferase activity"/>
    <property type="evidence" value="ECO:0007669"/>
    <property type="project" value="TreeGrafter"/>
</dbReference>
<keyword evidence="4 8" id="KW-1133">Transmembrane helix</keyword>
<dbReference type="GO" id="GO:0003841">
    <property type="term" value="F:1-acylglycerol-3-phosphate O-acyltransferase activity"/>
    <property type="evidence" value="ECO:0007669"/>
    <property type="project" value="TreeGrafter"/>
</dbReference>
<dbReference type="GO" id="GO:0046474">
    <property type="term" value="P:glycerophospholipid biosynthetic process"/>
    <property type="evidence" value="ECO:0007669"/>
    <property type="project" value="TreeGrafter"/>
</dbReference>
<feature type="region of interest" description="Disordered" evidence="7">
    <location>
        <begin position="577"/>
        <end position="620"/>
    </location>
</feature>
<dbReference type="EMBL" id="LN483157">
    <property type="protein sequence ID" value="CED83777.1"/>
    <property type="molecule type" value="Genomic_DNA"/>
</dbReference>
<protein>
    <submittedName>
        <fullName evidence="9">Predicted membrane protein</fullName>
    </submittedName>
</protein>
<dbReference type="PANTHER" id="PTHR13906">
    <property type="entry name" value="PORCUPINE"/>
    <property type="match status" value="1"/>
</dbReference>
<name>A0A0F7SNV2_PHARH</name>
<keyword evidence="2" id="KW-0808">Transferase</keyword>
<feature type="compositionally biased region" description="Polar residues" evidence="7">
    <location>
        <begin position="207"/>
        <end position="221"/>
    </location>
</feature>
<feature type="transmembrane region" description="Helical" evidence="8">
    <location>
        <begin position="247"/>
        <end position="265"/>
    </location>
</feature>
<keyword evidence="5 8" id="KW-0472">Membrane</keyword>
<feature type="transmembrane region" description="Helical" evidence="8">
    <location>
        <begin position="47"/>
        <end position="79"/>
    </location>
</feature>
<proteinExistence type="predicted"/>
<evidence type="ECO:0000256" key="6">
    <source>
        <dbReference type="ARBA" id="ARBA00023315"/>
    </source>
</evidence>
<feature type="transmembrane region" description="Helical" evidence="8">
    <location>
        <begin position="458"/>
        <end position="480"/>
    </location>
</feature>
<dbReference type="GO" id="GO:0030258">
    <property type="term" value="P:lipid modification"/>
    <property type="evidence" value="ECO:0007669"/>
    <property type="project" value="TreeGrafter"/>
</dbReference>
<dbReference type="InterPro" id="IPR049941">
    <property type="entry name" value="LPLAT_7/PORCN-like"/>
</dbReference>
<keyword evidence="6" id="KW-0012">Acyltransferase</keyword>
<evidence type="ECO:0000256" key="8">
    <source>
        <dbReference type="SAM" id="Phobius"/>
    </source>
</evidence>
<dbReference type="InterPro" id="IPR004299">
    <property type="entry name" value="MBOAT_fam"/>
</dbReference>
<dbReference type="GO" id="GO:0005783">
    <property type="term" value="C:endoplasmic reticulum"/>
    <property type="evidence" value="ECO:0007669"/>
    <property type="project" value="TreeGrafter"/>
</dbReference>